<name>A0ABT0BIW4_9SPHN</name>
<accession>A0ABT0BIW4</accession>
<dbReference type="InterPro" id="IPR038726">
    <property type="entry name" value="PDDEXK_AddAB-type"/>
</dbReference>
<dbReference type="Pfam" id="PF12705">
    <property type="entry name" value="PDDEXK_1"/>
    <property type="match status" value="1"/>
</dbReference>
<protein>
    <submittedName>
        <fullName evidence="2">PD-(D/E)XK nuclease family protein</fullName>
    </submittedName>
</protein>
<feature type="domain" description="PD-(D/E)XK endonuclease-like" evidence="1">
    <location>
        <begin position="3"/>
        <end position="143"/>
    </location>
</feature>
<sequence length="170" mass="18074">NAARRGTVLHALLERLPAIGPERREDDGARWLARNAADLDAETRAQLLADGLGVVSHPDWAALFSPESLAEVPVAAVVGGQVVAGTIDRLVVGPDRVRLVDFKTSRRPPATIEEVPRGILRQMGAYAAALEVTFPGRAIEVALLYTAAPRLIEVPWAVLAAHKPALSGAE</sequence>
<gene>
    <name evidence="2" type="ORF">MTR62_20245</name>
</gene>
<dbReference type="Gene3D" id="3.90.320.10">
    <property type="match status" value="1"/>
</dbReference>
<dbReference type="InterPro" id="IPR011335">
    <property type="entry name" value="Restrct_endonuc-II-like"/>
</dbReference>
<dbReference type="RefSeq" id="WP_244024349.1">
    <property type="nucleotide sequence ID" value="NZ_JALHLF010000189.1"/>
</dbReference>
<evidence type="ECO:0000259" key="1">
    <source>
        <dbReference type="Pfam" id="PF12705"/>
    </source>
</evidence>
<dbReference type="Proteomes" id="UP001162881">
    <property type="component" value="Unassembled WGS sequence"/>
</dbReference>
<reference evidence="2" key="1">
    <citation type="submission" date="2022-03" db="EMBL/GenBank/DDBJ databases">
        <title>Identification of a novel bacterium isolated from mangrove sediments.</title>
        <authorList>
            <person name="Pan X."/>
        </authorList>
    </citation>
    <scope>NUCLEOTIDE SEQUENCE</scope>
    <source>
        <strain evidence="2">B1949</strain>
    </source>
</reference>
<comment type="caution">
    <text evidence="2">The sequence shown here is derived from an EMBL/GenBank/DDBJ whole genome shotgun (WGS) entry which is preliminary data.</text>
</comment>
<dbReference type="SUPFAM" id="SSF52980">
    <property type="entry name" value="Restriction endonuclease-like"/>
    <property type="match status" value="1"/>
</dbReference>
<evidence type="ECO:0000313" key="2">
    <source>
        <dbReference type="EMBL" id="MCJ2184997.1"/>
    </source>
</evidence>
<dbReference type="EMBL" id="JALHLF010000189">
    <property type="protein sequence ID" value="MCJ2184997.1"/>
    <property type="molecule type" value="Genomic_DNA"/>
</dbReference>
<keyword evidence="3" id="KW-1185">Reference proteome</keyword>
<dbReference type="InterPro" id="IPR011604">
    <property type="entry name" value="PDDEXK-like_dom_sf"/>
</dbReference>
<evidence type="ECO:0000313" key="3">
    <source>
        <dbReference type="Proteomes" id="UP001162881"/>
    </source>
</evidence>
<feature type="non-terminal residue" evidence="2">
    <location>
        <position position="1"/>
    </location>
</feature>
<organism evidence="2 3">
    <name type="scientific">Novosphingobium organovorum</name>
    <dbReference type="NCBI Taxonomy" id="2930092"/>
    <lineage>
        <taxon>Bacteria</taxon>
        <taxon>Pseudomonadati</taxon>
        <taxon>Pseudomonadota</taxon>
        <taxon>Alphaproteobacteria</taxon>
        <taxon>Sphingomonadales</taxon>
        <taxon>Sphingomonadaceae</taxon>
        <taxon>Novosphingobium</taxon>
    </lineage>
</organism>
<proteinExistence type="predicted"/>